<feature type="transmembrane region" description="Helical" evidence="8">
    <location>
        <begin position="298"/>
        <end position="325"/>
    </location>
</feature>
<feature type="transmembrane region" description="Helical" evidence="8">
    <location>
        <begin position="403"/>
        <end position="422"/>
    </location>
</feature>
<dbReference type="InterPro" id="IPR051258">
    <property type="entry name" value="Diverse_Substrate_Transporter"/>
</dbReference>
<evidence type="ECO:0000313" key="10">
    <source>
        <dbReference type="EMBL" id="EOA34304.1"/>
    </source>
</evidence>
<sequence length="472" mass="52224">MVYTTGKIISLDIYFESDHDNAMGYYFWSVAQRDREKALSNVHGSGHQVRSFSSTHNSSPSRTVIASKAPGNLETHGSDRVNYKNKRVGLIPCSLSSIEIVPQKTKLNLNFETLFGQRALWRKILFDSTKFRSIILLNAITIVYASDIAVVKEVEKIMDPAAFNVVRFVVAAIPFTPFVVRALNDAKTRNSGIELGFWVSLGYLMQAIGLLTSDAGRASFISIFTIIVVPLLDGMLGAIIPARTWFGALMSILGVWMLESSGSSPCIGDLFNFLSAVFFGVHMLRTEHISRTTTKDKFLPLLGYETCVVALFSMVWYFGGTWSTIFQDYDPSSWTWDSSWECMVAFPWIPALYTGAFSTGVCLWIEMTAMCDVSASDTAVIYGLEPLWGAGFAWFILGERWGTAGWIGAALVLGGSLIVQLFGSSPPPKNPLEGEVSREENDCASISNKQRRFSTSPITVRSQKNTSKLLEK</sequence>
<keyword evidence="5 8" id="KW-1133">Transmembrane helix</keyword>
<evidence type="ECO:0000313" key="11">
    <source>
        <dbReference type="Proteomes" id="UP000029121"/>
    </source>
</evidence>
<proteinExistence type="inferred from homology"/>
<feature type="compositionally biased region" description="Polar residues" evidence="7">
    <location>
        <begin position="48"/>
        <end position="64"/>
    </location>
</feature>
<evidence type="ECO:0000256" key="3">
    <source>
        <dbReference type="ARBA" id="ARBA00022475"/>
    </source>
</evidence>
<feature type="domain" description="EamA" evidence="9">
    <location>
        <begin position="267"/>
        <end position="419"/>
    </location>
</feature>
<comment type="subcellular location">
    <subcellularLocation>
        <location evidence="1">Cell membrane</location>
        <topology evidence="1">Multi-pass membrane protein</topology>
    </subcellularLocation>
</comment>
<dbReference type="InterPro" id="IPR037185">
    <property type="entry name" value="EmrE-like"/>
</dbReference>
<evidence type="ECO:0000256" key="5">
    <source>
        <dbReference type="ARBA" id="ARBA00022989"/>
    </source>
</evidence>
<dbReference type="eggNOG" id="ENOG502QPTR">
    <property type="taxonomic scope" value="Eukaryota"/>
</dbReference>
<evidence type="ECO:0000256" key="2">
    <source>
        <dbReference type="ARBA" id="ARBA00007635"/>
    </source>
</evidence>
<keyword evidence="3" id="KW-1003">Cell membrane</keyword>
<evidence type="ECO:0000256" key="4">
    <source>
        <dbReference type="ARBA" id="ARBA00022692"/>
    </source>
</evidence>
<evidence type="ECO:0000256" key="1">
    <source>
        <dbReference type="ARBA" id="ARBA00004651"/>
    </source>
</evidence>
<keyword evidence="4 8" id="KW-0812">Transmembrane</keyword>
<dbReference type="PANTHER" id="PTHR42920:SF26">
    <property type="entry name" value="OS03G0707200 PROTEIN"/>
    <property type="match status" value="1"/>
</dbReference>
<dbReference type="EMBL" id="KB870806">
    <property type="protein sequence ID" value="EOA34304.1"/>
    <property type="molecule type" value="Genomic_DNA"/>
</dbReference>
<protein>
    <recommendedName>
        <fullName evidence="9">EamA domain-containing protein</fullName>
    </recommendedName>
</protein>
<keyword evidence="6 8" id="KW-0472">Membrane</keyword>
<feature type="transmembrane region" description="Helical" evidence="8">
    <location>
        <begin position="345"/>
        <end position="367"/>
    </location>
</feature>
<name>R0HWR9_9BRAS</name>
<feature type="region of interest" description="Disordered" evidence="7">
    <location>
        <begin position="450"/>
        <end position="472"/>
    </location>
</feature>
<dbReference type="STRING" id="81985.R0HWR9"/>
<evidence type="ECO:0000256" key="8">
    <source>
        <dbReference type="SAM" id="Phobius"/>
    </source>
</evidence>
<feature type="transmembrane region" description="Helical" evidence="8">
    <location>
        <begin position="218"/>
        <end position="235"/>
    </location>
</feature>
<dbReference type="AlphaFoldDB" id="R0HWR9"/>
<feature type="transmembrane region" description="Helical" evidence="8">
    <location>
        <begin position="131"/>
        <end position="150"/>
    </location>
</feature>
<dbReference type="SUPFAM" id="SSF103481">
    <property type="entry name" value="Multidrug resistance efflux transporter EmrE"/>
    <property type="match status" value="1"/>
</dbReference>
<feature type="transmembrane region" description="Helical" evidence="8">
    <location>
        <begin position="162"/>
        <end position="183"/>
    </location>
</feature>
<feature type="domain" description="EamA" evidence="9">
    <location>
        <begin position="134"/>
        <end position="258"/>
    </location>
</feature>
<accession>R0HWR9</accession>
<evidence type="ECO:0000259" key="9">
    <source>
        <dbReference type="Pfam" id="PF00892"/>
    </source>
</evidence>
<evidence type="ECO:0000256" key="6">
    <source>
        <dbReference type="ARBA" id="ARBA00023136"/>
    </source>
</evidence>
<gene>
    <name evidence="10" type="ORF">CARUB_v10021837mg</name>
</gene>
<reference evidence="11" key="1">
    <citation type="journal article" date="2013" name="Nat. Genet.">
        <title>The Capsella rubella genome and the genomic consequences of rapid mating system evolution.</title>
        <authorList>
            <person name="Slotte T."/>
            <person name="Hazzouri K.M."/>
            <person name="Agren J.A."/>
            <person name="Koenig D."/>
            <person name="Maumus F."/>
            <person name="Guo Y.L."/>
            <person name="Steige K."/>
            <person name="Platts A.E."/>
            <person name="Escobar J.S."/>
            <person name="Newman L.K."/>
            <person name="Wang W."/>
            <person name="Mandakova T."/>
            <person name="Vello E."/>
            <person name="Smith L.M."/>
            <person name="Henz S.R."/>
            <person name="Steffen J."/>
            <person name="Takuno S."/>
            <person name="Brandvain Y."/>
            <person name="Coop G."/>
            <person name="Andolfatto P."/>
            <person name="Hu T.T."/>
            <person name="Blanchette M."/>
            <person name="Clark R.M."/>
            <person name="Quesneville H."/>
            <person name="Nordborg M."/>
            <person name="Gaut B.S."/>
            <person name="Lysak M.A."/>
            <person name="Jenkins J."/>
            <person name="Grimwood J."/>
            <person name="Chapman J."/>
            <person name="Prochnik S."/>
            <person name="Shu S."/>
            <person name="Rokhsar D."/>
            <person name="Schmutz J."/>
            <person name="Weigel D."/>
            <person name="Wright S.I."/>
        </authorList>
    </citation>
    <scope>NUCLEOTIDE SEQUENCE [LARGE SCALE GENOMIC DNA]</scope>
    <source>
        <strain evidence="11">cv. Monte Gargano</strain>
    </source>
</reference>
<dbReference type="PANTHER" id="PTHR42920">
    <property type="entry name" value="OS03G0707200 PROTEIN-RELATED"/>
    <property type="match status" value="1"/>
</dbReference>
<dbReference type="Proteomes" id="UP000029121">
    <property type="component" value="Unassembled WGS sequence"/>
</dbReference>
<comment type="similarity">
    <text evidence="2">Belongs to the drug/metabolite transporter (DMT) superfamily. Plant drug/metabolite exporter (P-DME) (TC 2.A.7.4) family.</text>
</comment>
<organism evidence="10 11">
    <name type="scientific">Capsella rubella</name>
    <dbReference type="NCBI Taxonomy" id="81985"/>
    <lineage>
        <taxon>Eukaryota</taxon>
        <taxon>Viridiplantae</taxon>
        <taxon>Streptophyta</taxon>
        <taxon>Embryophyta</taxon>
        <taxon>Tracheophyta</taxon>
        <taxon>Spermatophyta</taxon>
        <taxon>Magnoliopsida</taxon>
        <taxon>eudicotyledons</taxon>
        <taxon>Gunneridae</taxon>
        <taxon>Pentapetalae</taxon>
        <taxon>rosids</taxon>
        <taxon>malvids</taxon>
        <taxon>Brassicales</taxon>
        <taxon>Brassicaceae</taxon>
        <taxon>Camelineae</taxon>
        <taxon>Capsella</taxon>
    </lineage>
</organism>
<feature type="transmembrane region" description="Helical" evidence="8">
    <location>
        <begin position="195"/>
        <end position="212"/>
    </location>
</feature>
<dbReference type="InterPro" id="IPR000620">
    <property type="entry name" value="EamA_dom"/>
</dbReference>
<keyword evidence="11" id="KW-1185">Reference proteome</keyword>
<dbReference type="Pfam" id="PF00892">
    <property type="entry name" value="EamA"/>
    <property type="match status" value="2"/>
</dbReference>
<dbReference type="GO" id="GO:0005886">
    <property type="term" value="C:plasma membrane"/>
    <property type="evidence" value="ECO:0007669"/>
    <property type="project" value="UniProtKB-SubCell"/>
</dbReference>
<feature type="region of interest" description="Disordered" evidence="7">
    <location>
        <begin position="46"/>
        <end position="71"/>
    </location>
</feature>
<evidence type="ECO:0000256" key="7">
    <source>
        <dbReference type="SAM" id="MobiDB-lite"/>
    </source>
</evidence>
<feature type="transmembrane region" description="Helical" evidence="8">
    <location>
        <begin position="379"/>
        <end position="397"/>
    </location>
</feature>